<dbReference type="AlphaFoldDB" id="A0A7N0TV88"/>
<dbReference type="OMA" id="HFKKWVP"/>
<accession>A0A7N0TV88</accession>
<keyword evidence="5 9" id="KW-0378">Hydrolase</keyword>
<keyword evidence="4 9" id="KW-0812">Transmembrane</keyword>
<comment type="similarity">
    <text evidence="3 9">Belongs to the peptidase S54 family.</text>
</comment>
<dbReference type="GO" id="GO:0006508">
    <property type="term" value="P:proteolysis"/>
    <property type="evidence" value="ECO:0007669"/>
    <property type="project" value="UniProtKB-KW"/>
</dbReference>
<reference evidence="11" key="1">
    <citation type="submission" date="2021-01" db="UniProtKB">
        <authorList>
            <consortium name="EnsemblPlants"/>
        </authorList>
    </citation>
    <scope>IDENTIFICATION</scope>
</reference>
<organism evidence="11 12">
    <name type="scientific">Kalanchoe fedtschenkoi</name>
    <name type="common">Lavender scallops</name>
    <name type="synonym">South American air plant</name>
    <dbReference type="NCBI Taxonomy" id="63787"/>
    <lineage>
        <taxon>Eukaryota</taxon>
        <taxon>Viridiplantae</taxon>
        <taxon>Streptophyta</taxon>
        <taxon>Embryophyta</taxon>
        <taxon>Tracheophyta</taxon>
        <taxon>Spermatophyta</taxon>
        <taxon>Magnoliopsida</taxon>
        <taxon>eudicotyledons</taxon>
        <taxon>Gunneridae</taxon>
        <taxon>Pentapetalae</taxon>
        <taxon>Saxifragales</taxon>
        <taxon>Crassulaceae</taxon>
        <taxon>Kalanchoe</taxon>
    </lineage>
</organism>
<evidence type="ECO:0000256" key="4">
    <source>
        <dbReference type="ARBA" id="ARBA00022692"/>
    </source>
</evidence>
<dbReference type="EC" id="3.4.21.105" evidence="9"/>
<feature type="transmembrane region" description="Helical" evidence="9">
    <location>
        <begin position="102"/>
        <end position="124"/>
    </location>
</feature>
<evidence type="ECO:0000313" key="11">
    <source>
        <dbReference type="EnsemblPlants" id="Kaladp0045s0396.1.v1.1"/>
    </source>
</evidence>
<evidence type="ECO:0000256" key="5">
    <source>
        <dbReference type="ARBA" id="ARBA00022801"/>
    </source>
</evidence>
<dbReference type="InterPro" id="IPR035952">
    <property type="entry name" value="Rhomboid-like_sf"/>
</dbReference>
<evidence type="ECO:0000256" key="6">
    <source>
        <dbReference type="ARBA" id="ARBA00022825"/>
    </source>
</evidence>
<dbReference type="SUPFAM" id="SSF144091">
    <property type="entry name" value="Rhomboid-like"/>
    <property type="match status" value="1"/>
</dbReference>
<evidence type="ECO:0000313" key="12">
    <source>
        <dbReference type="Proteomes" id="UP000594263"/>
    </source>
</evidence>
<keyword evidence="8 9" id="KW-0472">Membrane</keyword>
<proteinExistence type="inferred from homology"/>
<name>A0A7N0TV88_KALFE</name>
<dbReference type="PANTHER" id="PTHR22936:SF79">
    <property type="entry name" value="RHOMBOID-LIKE PROTEIN 4"/>
    <property type="match status" value="1"/>
</dbReference>
<keyword evidence="6 9" id="KW-0720">Serine protease</keyword>
<evidence type="ECO:0000256" key="3">
    <source>
        <dbReference type="ARBA" id="ARBA00009045"/>
    </source>
</evidence>
<dbReference type="InterPro" id="IPR022764">
    <property type="entry name" value="Peptidase_S54_rhomboid_dom"/>
</dbReference>
<dbReference type="EnsemblPlants" id="Kaladp0045s0396.1.v1.1">
    <property type="protein sequence ID" value="Kaladp0045s0396.1.v1.1"/>
    <property type="gene ID" value="Kaladp0045s0396.v1.1"/>
</dbReference>
<evidence type="ECO:0000256" key="1">
    <source>
        <dbReference type="ARBA" id="ARBA00000156"/>
    </source>
</evidence>
<dbReference type="Gramene" id="Kaladp0045s0396.1.v1.1">
    <property type="protein sequence ID" value="Kaladp0045s0396.1.v1.1"/>
    <property type="gene ID" value="Kaladp0045s0396.v1.1"/>
</dbReference>
<feature type="transmembrane region" description="Helical" evidence="9">
    <location>
        <begin position="211"/>
        <end position="235"/>
    </location>
</feature>
<feature type="transmembrane region" description="Helical" evidence="9">
    <location>
        <begin position="341"/>
        <end position="363"/>
    </location>
</feature>
<evidence type="ECO:0000259" key="10">
    <source>
        <dbReference type="Pfam" id="PF01694"/>
    </source>
</evidence>
<evidence type="ECO:0000256" key="7">
    <source>
        <dbReference type="ARBA" id="ARBA00022989"/>
    </source>
</evidence>
<feature type="transmembrane region" description="Helical" evidence="9">
    <location>
        <begin position="269"/>
        <end position="288"/>
    </location>
</feature>
<dbReference type="Proteomes" id="UP000594263">
    <property type="component" value="Unplaced"/>
</dbReference>
<feature type="transmembrane region" description="Helical" evidence="9">
    <location>
        <begin position="184"/>
        <end position="205"/>
    </location>
</feature>
<feature type="domain" description="Peptidase S54 rhomboid" evidence="10">
    <location>
        <begin position="175"/>
        <end position="311"/>
    </location>
</feature>
<dbReference type="FunFam" id="1.20.1540.10:FF:000019">
    <property type="entry name" value="RHOMBOID-like protein"/>
    <property type="match status" value="1"/>
</dbReference>
<dbReference type="GO" id="GO:0004252">
    <property type="term" value="F:serine-type endopeptidase activity"/>
    <property type="evidence" value="ECO:0007669"/>
    <property type="project" value="InterPro"/>
</dbReference>
<evidence type="ECO:0000256" key="9">
    <source>
        <dbReference type="RuleBase" id="RU362115"/>
    </source>
</evidence>
<evidence type="ECO:0000256" key="2">
    <source>
        <dbReference type="ARBA" id="ARBA00004141"/>
    </source>
</evidence>
<feature type="transmembrane region" description="Helical" evidence="9">
    <location>
        <begin position="294"/>
        <end position="312"/>
    </location>
</feature>
<dbReference type="Pfam" id="PF01694">
    <property type="entry name" value="Rhomboid"/>
    <property type="match status" value="1"/>
</dbReference>
<sequence>MNKKKKRKKSKSSCLLSPASICFFISQIHPFAFLLLTYSSSATYRSTSASALMATEGPPATQNRTNSKRGYNMIHPVDLETQRPPPMPHPVSYVELKHSKKWFPWLIPAFVVANIVLFLITMYVNDCPKNSVRCVAKSFGRFSFQPFKENPLLGPSSTTLQRMGALDVNKVVHKKQGWRLISCIWLHAGVFHIVANMLSLLVIGIRLEQEFGFVLIGLLYVIAGLGGSLLSALFIQSNISVGASGALFGLLGSMLSELITNWSIYANKFAAFLTLIVIIAINLAVGILPHVDNFAHIGGFISGFLLGFVFLIRPQYGWVRQRYARSSSAASVKSKYRAYQIILWVVSLVLLIIGFAAGLILLFRGFNANDHCSWCHYLSCFPTSSWSCKNEPSYCMTTQTGNQLNITCSSNGKSSIYMLPSPTTSQIQGLCSELCN</sequence>
<keyword evidence="12" id="KW-1185">Reference proteome</keyword>
<comment type="subcellular location">
    <subcellularLocation>
        <location evidence="2 9">Membrane</location>
        <topology evidence="2 9">Multi-pass membrane protein</topology>
    </subcellularLocation>
</comment>
<comment type="catalytic activity">
    <reaction evidence="1 9">
        <text>Cleaves type-1 transmembrane domains using a catalytic dyad composed of serine and histidine that are contributed by different transmembrane domains.</text>
        <dbReference type="EC" id="3.4.21.105"/>
    </reaction>
</comment>
<dbReference type="GO" id="GO:0005794">
    <property type="term" value="C:Golgi apparatus"/>
    <property type="evidence" value="ECO:0007669"/>
    <property type="project" value="UniProtKB-ARBA"/>
</dbReference>
<dbReference type="InterPro" id="IPR002610">
    <property type="entry name" value="Peptidase_S54_rhomboid-like"/>
</dbReference>
<protein>
    <recommendedName>
        <fullName evidence="9">RHOMBOID-like protein</fullName>
        <ecNumber evidence="9">3.4.21.105</ecNumber>
    </recommendedName>
</protein>
<dbReference type="PANTHER" id="PTHR22936">
    <property type="entry name" value="RHOMBOID-RELATED"/>
    <property type="match status" value="1"/>
</dbReference>
<comment type="caution">
    <text evidence="9">Lacks conserved residue(s) required for the propagation of feature annotation.</text>
</comment>
<dbReference type="Gene3D" id="1.20.1540.10">
    <property type="entry name" value="Rhomboid-like"/>
    <property type="match status" value="1"/>
</dbReference>
<keyword evidence="9" id="KW-0645">Protease</keyword>
<comment type="function">
    <text evidence="9">Serine protease involved in intramembrane proteolysis.</text>
</comment>
<dbReference type="GO" id="GO:0016020">
    <property type="term" value="C:membrane"/>
    <property type="evidence" value="ECO:0007669"/>
    <property type="project" value="UniProtKB-SubCell"/>
</dbReference>
<keyword evidence="7 9" id="KW-1133">Transmembrane helix</keyword>
<evidence type="ECO:0000256" key="8">
    <source>
        <dbReference type="ARBA" id="ARBA00023136"/>
    </source>
</evidence>